<name>A0ABY8WV45_9BACT</name>
<keyword evidence="6" id="KW-1185">Reference proteome</keyword>
<keyword evidence="5" id="KW-0489">Methyltransferase</keyword>
<protein>
    <submittedName>
        <fullName evidence="5">TlyA family RNA methyltransferase</fullName>
    </submittedName>
</protein>
<keyword evidence="1 3" id="KW-0694">RNA-binding</keyword>
<dbReference type="InterPro" id="IPR004538">
    <property type="entry name" value="Hemolysin_A/TlyA"/>
</dbReference>
<dbReference type="Pfam" id="PF01479">
    <property type="entry name" value="S4"/>
    <property type="match status" value="1"/>
</dbReference>
<dbReference type="InterPro" id="IPR002942">
    <property type="entry name" value="S4_RNA-bd"/>
</dbReference>
<dbReference type="InterPro" id="IPR002877">
    <property type="entry name" value="RNA_MeTrfase_FtsJ_dom"/>
</dbReference>
<dbReference type="InterPro" id="IPR029063">
    <property type="entry name" value="SAM-dependent_MTases_sf"/>
</dbReference>
<dbReference type="PANTHER" id="PTHR32319">
    <property type="entry name" value="BACTERIAL HEMOLYSIN-LIKE PROTEIN"/>
    <property type="match status" value="1"/>
</dbReference>
<evidence type="ECO:0000313" key="5">
    <source>
        <dbReference type="EMBL" id="WIO45742.1"/>
    </source>
</evidence>
<dbReference type="SMART" id="SM00363">
    <property type="entry name" value="S4"/>
    <property type="match status" value="1"/>
</dbReference>
<dbReference type="RefSeq" id="WP_376754115.1">
    <property type="nucleotide sequence ID" value="NZ_CP124550.1"/>
</dbReference>
<evidence type="ECO:0000313" key="6">
    <source>
        <dbReference type="Proteomes" id="UP001177295"/>
    </source>
</evidence>
<reference evidence="5 6" key="1">
    <citation type="journal article" date="2023" name="Cell">
        <title>Genetic manipulation of Patescibacteria provides mechanistic insights into microbial dark matter and the epibiotic lifestyle.</title>
        <authorList>
            <person name="Wang Y."/>
            <person name="Gallagher L.A."/>
            <person name="Andrade P.A."/>
            <person name="Liu A."/>
            <person name="Humphreys I.R."/>
            <person name="Turkarslan S."/>
            <person name="Cutler K.J."/>
            <person name="Arrieta-Ortiz M.L."/>
            <person name="Li Y."/>
            <person name="Radey M.C."/>
            <person name="McLean J.S."/>
            <person name="Cong Q."/>
            <person name="Baker D."/>
            <person name="Baliga N.S."/>
            <person name="Peterson S.B."/>
            <person name="Mougous J.D."/>
        </authorList>
    </citation>
    <scope>NUCLEOTIDE SEQUENCE [LARGE SCALE GENOMIC DNA]</scope>
    <source>
        <strain evidence="5 6">ML1</strain>
    </source>
</reference>
<proteinExistence type="inferred from homology"/>
<keyword evidence="5" id="KW-0808">Transferase</keyword>
<organism evidence="5 6">
    <name type="scientific">Candidatus Southlakia epibionticum</name>
    <dbReference type="NCBI Taxonomy" id="3043284"/>
    <lineage>
        <taxon>Bacteria</taxon>
        <taxon>Candidatus Saccharimonadota</taxon>
        <taxon>Candidatus Saccharimonadia</taxon>
        <taxon>Candidatus Saccharimonadales</taxon>
        <taxon>Candidatus Saccharimonadaceae</taxon>
        <taxon>Candidatus Southlakia</taxon>
    </lineage>
</organism>
<comment type="similarity">
    <text evidence="2">Belongs to the TlyA family.</text>
</comment>
<accession>A0ABY8WV45</accession>
<dbReference type="Gene3D" id="3.10.290.10">
    <property type="entry name" value="RNA-binding S4 domain"/>
    <property type="match status" value="1"/>
</dbReference>
<dbReference type="PANTHER" id="PTHR32319:SF0">
    <property type="entry name" value="BACTERIAL HEMOLYSIN-LIKE PROTEIN"/>
    <property type="match status" value="1"/>
</dbReference>
<dbReference type="NCBIfam" id="TIGR00478">
    <property type="entry name" value="tly"/>
    <property type="match status" value="1"/>
</dbReference>
<evidence type="ECO:0000259" key="4">
    <source>
        <dbReference type="SMART" id="SM00363"/>
    </source>
</evidence>
<dbReference type="CDD" id="cd00165">
    <property type="entry name" value="S4"/>
    <property type="match status" value="1"/>
</dbReference>
<dbReference type="GO" id="GO:0032259">
    <property type="term" value="P:methylation"/>
    <property type="evidence" value="ECO:0007669"/>
    <property type="project" value="UniProtKB-KW"/>
</dbReference>
<dbReference type="Gene3D" id="3.40.50.150">
    <property type="entry name" value="Vaccinia Virus protein VP39"/>
    <property type="match status" value="1"/>
</dbReference>
<dbReference type="GO" id="GO:0008168">
    <property type="term" value="F:methyltransferase activity"/>
    <property type="evidence" value="ECO:0007669"/>
    <property type="project" value="UniProtKB-KW"/>
</dbReference>
<evidence type="ECO:0000256" key="1">
    <source>
        <dbReference type="ARBA" id="ARBA00022884"/>
    </source>
</evidence>
<dbReference type="SUPFAM" id="SSF55174">
    <property type="entry name" value="Alpha-L RNA-binding motif"/>
    <property type="match status" value="1"/>
</dbReference>
<dbReference type="EMBL" id="CP124550">
    <property type="protein sequence ID" value="WIO45742.1"/>
    <property type="molecule type" value="Genomic_DNA"/>
</dbReference>
<feature type="domain" description="RNA-binding S4" evidence="4">
    <location>
        <begin position="3"/>
        <end position="67"/>
    </location>
</feature>
<dbReference type="CDD" id="cd02440">
    <property type="entry name" value="AdoMet_MTases"/>
    <property type="match status" value="1"/>
</dbReference>
<dbReference type="InterPro" id="IPR036986">
    <property type="entry name" value="S4_RNA-bd_sf"/>
</dbReference>
<dbReference type="PIRSF" id="PIRSF005578">
    <property type="entry name" value="TlyA"/>
    <property type="match status" value="1"/>
</dbReference>
<dbReference type="InterPro" id="IPR047048">
    <property type="entry name" value="TlyA"/>
</dbReference>
<dbReference type="Proteomes" id="UP001177295">
    <property type="component" value="Chromosome"/>
</dbReference>
<evidence type="ECO:0000256" key="3">
    <source>
        <dbReference type="PROSITE-ProRule" id="PRU00182"/>
    </source>
</evidence>
<dbReference type="Pfam" id="PF01728">
    <property type="entry name" value="FtsJ"/>
    <property type="match status" value="1"/>
</dbReference>
<sequence length="246" mass="27156">MKQRLDKMMVIRGLAATRSEAANWIQLGRIHVNGRVAVKAGEFVDEASDVTMNAPERYVSRAGLKLASVAHKLAVSFDGAVVLDVGSSTGGFTDYALQHGARLVYAVDVGTNQLHPKLREDRRVELHEKTDIRDFSPAQTPDIIVIDVSFISLRQILPYIRTLAGLNTKIIAMVKPQFEAGRGQLGRSGVIKNNTIRRAILKDFELWARSFFRILDKADSTVKGAHGNQERFYLFASGGLNASAKH</sequence>
<dbReference type="PROSITE" id="PS50889">
    <property type="entry name" value="S4"/>
    <property type="match status" value="1"/>
</dbReference>
<dbReference type="SUPFAM" id="SSF53335">
    <property type="entry name" value="S-adenosyl-L-methionine-dependent methyltransferases"/>
    <property type="match status" value="1"/>
</dbReference>
<evidence type="ECO:0000256" key="2">
    <source>
        <dbReference type="ARBA" id="ARBA00029460"/>
    </source>
</evidence>
<gene>
    <name evidence="5" type="ORF">SEML1_0102</name>
</gene>